<dbReference type="NCBIfam" id="NF004832">
    <property type="entry name" value="PRK06184.1"/>
    <property type="match status" value="1"/>
</dbReference>
<evidence type="ECO:0000259" key="5">
    <source>
        <dbReference type="Pfam" id="PF01494"/>
    </source>
</evidence>
<dbReference type="Gene3D" id="3.40.30.120">
    <property type="match status" value="1"/>
</dbReference>
<dbReference type="Gene3D" id="3.30.70.2450">
    <property type="match status" value="1"/>
</dbReference>
<feature type="domain" description="FAD-binding" evidence="5">
    <location>
        <begin position="2"/>
        <end position="340"/>
    </location>
</feature>
<evidence type="ECO:0000313" key="6">
    <source>
        <dbReference type="EMBL" id="SDZ62257.1"/>
    </source>
</evidence>
<comment type="cofactor">
    <cofactor evidence="1">
        <name>FAD</name>
        <dbReference type="ChEBI" id="CHEBI:57692"/>
    </cofactor>
</comment>
<evidence type="ECO:0000256" key="2">
    <source>
        <dbReference type="ARBA" id="ARBA00007801"/>
    </source>
</evidence>
<evidence type="ECO:0000256" key="1">
    <source>
        <dbReference type="ARBA" id="ARBA00001974"/>
    </source>
</evidence>
<accession>A0A1H3UIV4</accession>
<keyword evidence="7" id="KW-1185">Reference proteome</keyword>
<dbReference type="PANTHER" id="PTHR43004">
    <property type="entry name" value="TRK SYSTEM POTASSIUM UPTAKE PROTEIN"/>
    <property type="match status" value="1"/>
</dbReference>
<dbReference type="Gene3D" id="3.50.50.60">
    <property type="entry name" value="FAD/NAD(P)-binding domain"/>
    <property type="match status" value="1"/>
</dbReference>
<dbReference type="InterPro" id="IPR036249">
    <property type="entry name" value="Thioredoxin-like_sf"/>
</dbReference>
<dbReference type="InterPro" id="IPR002938">
    <property type="entry name" value="FAD-bd"/>
</dbReference>
<dbReference type="EMBL" id="FNQB01000004">
    <property type="protein sequence ID" value="SDZ62257.1"/>
    <property type="molecule type" value="Genomic_DNA"/>
</dbReference>
<protein>
    <submittedName>
        <fullName evidence="6">2-polyprenyl-6-methoxyphenol hydroxylase</fullName>
    </submittedName>
</protein>
<dbReference type="Pfam" id="PF01494">
    <property type="entry name" value="FAD_binding_3"/>
    <property type="match status" value="1"/>
</dbReference>
<sequence>MTEVLIAGAGPTGLTLACELAVRGVEVRIVDQSPEHFGGSRADGIQPRTMEVFEDLGVLDRILAGGDLGILMRAYQGDTVIWEGRMSEAEEPTPSVPYPNAWFVPQFRTEEILRERLAELGVRVELSTALVDFTQDDDGVTVSLATADGRTSRVRARYLVGADGGRSTVRKALGIDFPGETDESTTMLFADARVEGIGRDHGRIWRVGEGGVGLTPLAGTDLFVAVARPPSDAEEPVRDYLQRTVEEASGRSDIVVREVTWHTTWRENTRLASRFRDGRVFLVGDAGHVHPPTGGQGMNTGIQDGYNLGWKLAAALAGGRDVLLDSFEPERMAAARMALDLATGLLEKHRRGDEDAHVRGPELRGFTLNYRDGLLSADDRQAPGAVQAGDRAPDAPVGGPATRLFSLFQGPHWTLLAFGADSSDTVAAVNERFGGAIRACAVLPAGGSADEHAVVDTDGHARAGYDVADGTLVLIRPDGYVGLVTVAASRVTDYWTALHGLLPAARV</sequence>
<reference evidence="7" key="1">
    <citation type="submission" date="2016-10" db="EMBL/GenBank/DDBJ databases">
        <authorList>
            <person name="Varghese N."/>
            <person name="Submissions S."/>
        </authorList>
    </citation>
    <scope>NUCLEOTIDE SEQUENCE [LARGE SCALE GENOMIC DNA]</scope>
    <source>
        <strain evidence="7">DSM 44718</strain>
    </source>
</reference>
<dbReference type="InterPro" id="IPR036188">
    <property type="entry name" value="FAD/NAD-bd_sf"/>
</dbReference>
<proteinExistence type="inferred from homology"/>
<dbReference type="AlphaFoldDB" id="A0A1H3UIV4"/>
<evidence type="ECO:0000256" key="3">
    <source>
        <dbReference type="ARBA" id="ARBA00022630"/>
    </source>
</evidence>
<gene>
    <name evidence="6" type="ORF">SAMN05421684_7417</name>
</gene>
<dbReference type="STRING" id="137265.SAMN05421684_7417"/>
<dbReference type="PANTHER" id="PTHR43004:SF19">
    <property type="entry name" value="BINDING MONOOXYGENASE, PUTATIVE (JCVI)-RELATED"/>
    <property type="match status" value="1"/>
</dbReference>
<dbReference type="RefSeq" id="WP_090802555.1">
    <property type="nucleotide sequence ID" value="NZ_BOND01000005.1"/>
</dbReference>
<dbReference type="GO" id="GO:0071949">
    <property type="term" value="F:FAD binding"/>
    <property type="evidence" value="ECO:0007669"/>
    <property type="project" value="InterPro"/>
</dbReference>
<evidence type="ECO:0000256" key="4">
    <source>
        <dbReference type="ARBA" id="ARBA00022827"/>
    </source>
</evidence>
<dbReference type="Proteomes" id="UP000199632">
    <property type="component" value="Unassembled WGS sequence"/>
</dbReference>
<dbReference type="InterPro" id="IPR050641">
    <property type="entry name" value="RIFMO-like"/>
</dbReference>
<comment type="similarity">
    <text evidence="2">Belongs to the PheA/TfdB FAD monooxygenase family.</text>
</comment>
<keyword evidence="4" id="KW-0274">FAD</keyword>
<keyword evidence="3" id="KW-0285">Flavoprotein</keyword>
<name>A0A1H3UIV4_9ACTN</name>
<evidence type="ECO:0000313" key="7">
    <source>
        <dbReference type="Proteomes" id="UP000199632"/>
    </source>
</evidence>
<dbReference type="OrthoDB" id="3647401at2"/>
<dbReference type="GO" id="GO:0016709">
    <property type="term" value="F:oxidoreductase activity, acting on paired donors, with incorporation or reduction of molecular oxygen, NAD(P)H as one donor, and incorporation of one atom of oxygen"/>
    <property type="evidence" value="ECO:0007669"/>
    <property type="project" value="UniProtKB-ARBA"/>
</dbReference>
<organism evidence="6 7">
    <name type="scientific">Asanoa ishikariensis</name>
    <dbReference type="NCBI Taxonomy" id="137265"/>
    <lineage>
        <taxon>Bacteria</taxon>
        <taxon>Bacillati</taxon>
        <taxon>Actinomycetota</taxon>
        <taxon>Actinomycetes</taxon>
        <taxon>Micromonosporales</taxon>
        <taxon>Micromonosporaceae</taxon>
        <taxon>Asanoa</taxon>
    </lineage>
</organism>
<dbReference type="SUPFAM" id="SSF51905">
    <property type="entry name" value="FAD/NAD(P)-binding domain"/>
    <property type="match status" value="1"/>
</dbReference>
<dbReference type="PRINTS" id="PR00420">
    <property type="entry name" value="RNGMNOXGNASE"/>
</dbReference>
<dbReference type="SUPFAM" id="SSF52833">
    <property type="entry name" value="Thioredoxin-like"/>
    <property type="match status" value="1"/>
</dbReference>